<evidence type="ECO:0000313" key="8">
    <source>
        <dbReference type="EMBL" id="CAG7716588.1"/>
    </source>
</evidence>
<keyword evidence="9" id="KW-1185">Reference proteome</keyword>
<evidence type="ECO:0000256" key="3">
    <source>
        <dbReference type="ARBA" id="ARBA00022475"/>
    </source>
</evidence>
<dbReference type="Pfam" id="PF09815">
    <property type="entry name" value="XK-related"/>
    <property type="match status" value="1"/>
</dbReference>
<dbReference type="PANTHER" id="PTHR16024">
    <property type="entry name" value="XK-RELATED PROTEIN"/>
    <property type="match status" value="1"/>
</dbReference>
<name>A0A8J2JY32_9HEXA</name>
<proteinExistence type="inferred from homology"/>
<evidence type="ECO:0000256" key="5">
    <source>
        <dbReference type="ARBA" id="ARBA00022989"/>
    </source>
</evidence>
<dbReference type="GO" id="GO:0070782">
    <property type="term" value="P:phosphatidylserine exposure on apoptotic cell surface"/>
    <property type="evidence" value="ECO:0007669"/>
    <property type="project" value="TreeGrafter"/>
</dbReference>
<comment type="similarity">
    <text evidence="2 7">Belongs to the XK family.</text>
</comment>
<keyword evidence="4 7" id="KW-0812">Transmembrane</keyword>
<dbReference type="AlphaFoldDB" id="A0A8J2JY32"/>
<keyword evidence="3" id="KW-1003">Cell membrane</keyword>
<accession>A0A8J2JY32</accession>
<dbReference type="PANTHER" id="PTHR16024:SF10">
    <property type="entry name" value="XK-RELATED PROTEIN"/>
    <property type="match status" value="1"/>
</dbReference>
<protein>
    <recommendedName>
        <fullName evidence="7">XK-related protein</fullName>
    </recommendedName>
</protein>
<evidence type="ECO:0000313" key="9">
    <source>
        <dbReference type="Proteomes" id="UP000708208"/>
    </source>
</evidence>
<dbReference type="GO" id="GO:1902742">
    <property type="term" value="P:apoptotic process involved in development"/>
    <property type="evidence" value="ECO:0007669"/>
    <property type="project" value="TreeGrafter"/>
</dbReference>
<sequence>MESEKSNVIHLLGGSFVLDFHSHSQELKKMQRESTREEKNFNETVTKGVEKSSTVKNCETYVPRNAEEQTFLRRSDDHEAMDFVVIGVTLFSIVSYIGHLVSDVVTAGILFHRGQFLWAGLSLGFTILPIIAINAASLIWYFQNSLNRDSPAVFGWRLRIFSHCILLGMVCRNVDILINGFRANKELKKPPSFLRGHYFLLYREQRRVTAFLTLIQCFLQDAPQFSLQVYIWTVQNRTSIRFFLKNFHYMQYVSIAFSLVSLCYSVVSYHQTLRYTQRHVLPMNFSACIAQFTWRLGTTGSRLLVIMFSLTAYPYATMIIIAFHWALMIIWLMTQQIIKHPLKLMSNEQEQISLIGLSFCQLGKASLCILISFSDRLP</sequence>
<evidence type="ECO:0000256" key="4">
    <source>
        <dbReference type="ARBA" id="ARBA00022692"/>
    </source>
</evidence>
<dbReference type="InterPro" id="IPR050895">
    <property type="entry name" value="XK-related_scramblase"/>
</dbReference>
<evidence type="ECO:0000256" key="2">
    <source>
        <dbReference type="ARBA" id="ARBA00008789"/>
    </source>
</evidence>
<gene>
    <name evidence="8" type="ORF">AFUS01_LOCUS6087</name>
</gene>
<evidence type="ECO:0000256" key="6">
    <source>
        <dbReference type="ARBA" id="ARBA00023136"/>
    </source>
</evidence>
<dbReference type="InterPro" id="IPR018629">
    <property type="entry name" value="XK-rel"/>
</dbReference>
<comment type="subcellular location">
    <subcellularLocation>
        <location evidence="1">Cell membrane</location>
        <topology evidence="1">Multi-pass membrane protein</topology>
    </subcellularLocation>
    <subcellularLocation>
        <location evidence="7">Membrane</location>
        <topology evidence="7">Multi-pass membrane protein</topology>
    </subcellularLocation>
</comment>
<evidence type="ECO:0000256" key="7">
    <source>
        <dbReference type="RuleBase" id="RU910716"/>
    </source>
</evidence>
<keyword evidence="6 7" id="KW-0472">Membrane</keyword>
<feature type="transmembrane region" description="Helical" evidence="7">
    <location>
        <begin position="116"/>
        <end position="142"/>
    </location>
</feature>
<keyword evidence="5 7" id="KW-1133">Transmembrane helix</keyword>
<reference evidence="8" key="1">
    <citation type="submission" date="2021-06" db="EMBL/GenBank/DDBJ databases">
        <authorList>
            <person name="Hodson N. C."/>
            <person name="Mongue J. A."/>
            <person name="Jaron S. K."/>
        </authorList>
    </citation>
    <scope>NUCLEOTIDE SEQUENCE</scope>
</reference>
<feature type="transmembrane region" description="Helical" evidence="7">
    <location>
        <begin position="249"/>
        <end position="267"/>
    </location>
</feature>
<dbReference type="GO" id="GO:0005886">
    <property type="term" value="C:plasma membrane"/>
    <property type="evidence" value="ECO:0007669"/>
    <property type="project" value="UniProtKB-SubCell"/>
</dbReference>
<dbReference type="GO" id="GO:0043652">
    <property type="term" value="P:engulfment of apoptotic cell"/>
    <property type="evidence" value="ECO:0007669"/>
    <property type="project" value="TreeGrafter"/>
</dbReference>
<feature type="transmembrane region" description="Helical" evidence="7">
    <location>
        <begin position="312"/>
        <end position="333"/>
    </location>
</feature>
<organism evidence="8 9">
    <name type="scientific">Allacma fusca</name>
    <dbReference type="NCBI Taxonomy" id="39272"/>
    <lineage>
        <taxon>Eukaryota</taxon>
        <taxon>Metazoa</taxon>
        <taxon>Ecdysozoa</taxon>
        <taxon>Arthropoda</taxon>
        <taxon>Hexapoda</taxon>
        <taxon>Collembola</taxon>
        <taxon>Symphypleona</taxon>
        <taxon>Sminthuridae</taxon>
        <taxon>Allacma</taxon>
    </lineage>
</organism>
<evidence type="ECO:0000256" key="1">
    <source>
        <dbReference type="ARBA" id="ARBA00004651"/>
    </source>
</evidence>
<comment type="caution">
    <text evidence="8">The sequence shown here is derived from an EMBL/GenBank/DDBJ whole genome shotgun (WGS) entry which is preliminary data.</text>
</comment>
<dbReference type="OrthoDB" id="6136301at2759"/>
<dbReference type="EMBL" id="CAJVCH010039623">
    <property type="protein sequence ID" value="CAG7716588.1"/>
    <property type="molecule type" value="Genomic_DNA"/>
</dbReference>
<feature type="transmembrane region" description="Helical" evidence="7">
    <location>
        <begin position="83"/>
        <end position="110"/>
    </location>
</feature>
<dbReference type="Proteomes" id="UP000708208">
    <property type="component" value="Unassembled WGS sequence"/>
</dbReference>